<evidence type="ECO:0000313" key="2">
    <source>
        <dbReference type="Proteomes" id="UP000324797"/>
    </source>
</evidence>
<dbReference type="RefSeq" id="WP_148740431.1">
    <property type="nucleotide sequence ID" value="NZ_VSTH01000051.1"/>
</dbReference>
<keyword evidence="2" id="KW-1185">Reference proteome</keyword>
<evidence type="ECO:0000313" key="1">
    <source>
        <dbReference type="EMBL" id="TYO65497.1"/>
    </source>
</evidence>
<sequence length="92" mass="10162">MSVPDELVDLALEALEAEVACWRKVPWRPDYTRLMRFSDTCRGPVGPAEVTEEEATITCHDVPTHMADDMIVRFAMEKVVEAVIGAISVGGE</sequence>
<name>A0A5S4YPY5_9BRAD</name>
<reference evidence="1 2" key="1">
    <citation type="submission" date="2019-08" db="EMBL/GenBank/DDBJ databases">
        <title>Bradyrhizobium hipponensis sp. nov., a rhizobium isolated from a Lupinus angustifolius root nodule in Tunisia.</title>
        <authorList>
            <person name="Off K."/>
            <person name="Rejili M."/>
            <person name="Mars M."/>
            <person name="Brachmann A."/>
            <person name="Marin M."/>
        </authorList>
    </citation>
    <scope>NUCLEOTIDE SEQUENCE [LARGE SCALE GENOMIC DNA]</scope>
    <source>
        <strain evidence="2">aSej3</strain>
    </source>
</reference>
<comment type="caution">
    <text evidence="1">The sequence shown here is derived from an EMBL/GenBank/DDBJ whole genome shotgun (WGS) entry which is preliminary data.</text>
</comment>
<protein>
    <submittedName>
        <fullName evidence="1">Uncharacterized protein</fullName>
    </submittedName>
</protein>
<gene>
    <name evidence="1" type="ORF">FXV83_16305</name>
</gene>
<dbReference type="EMBL" id="VSTH01000051">
    <property type="protein sequence ID" value="TYO65497.1"/>
    <property type="molecule type" value="Genomic_DNA"/>
</dbReference>
<organism evidence="1 2">
    <name type="scientific">Bradyrhizobium hipponense</name>
    <dbReference type="NCBI Taxonomy" id="2605638"/>
    <lineage>
        <taxon>Bacteria</taxon>
        <taxon>Pseudomonadati</taxon>
        <taxon>Pseudomonadota</taxon>
        <taxon>Alphaproteobacteria</taxon>
        <taxon>Hyphomicrobiales</taxon>
        <taxon>Nitrobacteraceae</taxon>
        <taxon>Bradyrhizobium</taxon>
    </lineage>
</organism>
<accession>A0A5S4YPY5</accession>
<dbReference type="AlphaFoldDB" id="A0A5S4YPY5"/>
<dbReference type="Proteomes" id="UP000324797">
    <property type="component" value="Unassembled WGS sequence"/>
</dbReference>
<proteinExistence type="predicted"/>